<feature type="transmembrane region" description="Helical" evidence="1">
    <location>
        <begin position="6"/>
        <end position="31"/>
    </location>
</feature>
<gene>
    <name evidence="2" type="ORF">INT46_002394</name>
</gene>
<dbReference type="SUPFAM" id="SSF53474">
    <property type="entry name" value="alpha/beta-Hydrolases"/>
    <property type="match status" value="1"/>
</dbReference>
<keyword evidence="1" id="KW-0472">Membrane</keyword>
<keyword evidence="1" id="KW-0812">Transmembrane</keyword>
<dbReference type="GO" id="GO:0008374">
    <property type="term" value="F:O-acyltransferase activity"/>
    <property type="evidence" value="ECO:0007669"/>
    <property type="project" value="InterPro"/>
</dbReference>
<comment type="caution">
    <text evidence="2">The sequence shown here is derived from an EMBL/GenBank/DDBJ whole genome shotgun (WGS) entry which is preliminary data.</text>
</comment>
<dbReference type="OrthoDB" id="190846at2759"/>
<accession>A0A8H7QSK7</accession>
<dbReference type="PANTHER" id="PTHR11440">
    <property type="entry name" value="LECITHIN-CHOLESTEROL ACYLTRANSFERASE-RELATED"/>
    <property type="match status" value="1"/>
</dbReference>
<keyword evidence="3" id="KW-1185">Reference proteome</keyword>
<organism evidence="2 3">
    <name type="scientific">Mucor plumbeus</name>
    <dbReference type="NCBI Taxonomy" id="97098"/>
    <lineage>
        <taxon>Eukaryota</taxon>
        <taxon>Fungi</taxon>
        <taxon>Fungi incertae sedis</taxon>
        <taxon>Mucoromycota</taxon>
        <taxon>Mucoromycotina</taxon>
        <taxon>Mucoromycetes</taxon>
        <taxon>Mucorales</taxon>
        <taxon>Mucorineae</taxon>
        <taxon>Mucoraceae</taxon>
        <taxon>Mucor</taxon>
    </lineage>
</organism>
<dbReference type="EMBL" id="JAEPRC010000406">
    <property type="protein sequence ID" value="KAG2197988.1"/>
    <property type="molecule type" value="Genomic_DNA"/>
</dbReference>
<evidence type="ECO:0000313" key="3">
    <source>
        <dbReference type="Proteomes" id="UP000650833"/>
    </source>
</evidence>
<reference evidence="2" key="1">
    <citation type="submission" date="2020-12" db="EMBL/GenBank/DDBJ databases">
        <title>Metabolic potential, ecology and presence of endohyphal bacteria is reflected in genomic diversity of Mucoromycotina.</title>
        <authorList>
            <person name="Muszewska A."/>
            <person name="Okrasinska A."/>
            <person name="Steczkiewicz K."/>
            <person name="Drgas O."/>
            <person name="Orlowska M."/>
            <person name="Perlinska-Lenart U."/>
            <person name="Aleksandrzak-Piekarczyk T."/>
            <person name="Szatraj K."/>
            <person name="Zielenkiewicz U."/>
            <person name="Pilsyk S."/>
            <person name="Malc E."/>
            <person name="Mieczkowski P."/>
            <person name="Kruszewska J.S."/>
            <person name="Biernat P."/>
            <person name="Pawlowska J."/>
        </authorList>
    </citation>
    <scope>NUCLEOTIDE SEQUENCE</scope>
    <source>
        <strain evidence="2">CBS 226.32</strain>
    </source>
</reference>
<dbReference type="Pfam" id="PF02450">
    <property type="entry name" value="LCAT"/>
    <property type="match status" value="1"/>
</dbReference>
<dbReference type="Proteomes" id="UP000650833">
    <property type="component" value="Unassembled WGS sequence"/>
</dbReference>
<keyword evidence="1" id="KW-1133">Transmembrane helix</keyword>
<dbReference type="GO" id="GO:0006629">
    <property type="term" value="P:lipid metabolic process"/>
    <property type="evidence" value="ECO:0007669"/>
    <property type="project" value="InterPro"/>
</dbReference>
<name>A0A8H7QSK7_9FUNG</name>
<feature type="transmembrane region" description="Helical" evidence="1">
    <location>
        <begin position="75"/>
        <end position="92"/>
    </location>
</feature>
<evidence type="ECO:0008006" key="4">
    <source>
        <dbReference type="Google" id="ProtNLM"/>
    </source>
</evidence>
<evidence type="ECO:0000256" key="1">
    <source>
        <dbReference type="SAM" id="Phobius"/>
    </source>
</evidence>
<proteinExistence type="predicted"/>
<dbReference type="AlphaFoldDB" id="A0A8H7QSK7"/>
<evidence type="ECO:0000313" key="2">
    <source>
        <dbReference type="EMBL" id="KAG2197988.1"/>
    </source>
</evidence>
<dbReference type="Gene3D" id="3.40.50.1820">
    <property type="entry name" value="alpha/beta hydrolase"/>
    <property type="match status" value="1"/>
</dbReference>
<sequence length="704" mass="79099">MPFETPIIVVFFSFFLSYKLLLVVVAFMTAVKRRKNKKVINGAIKSTGRELPEDIMADSSLLFVEPKAFYRRKRFNFVVGVSVGLLAMYAASTTPVAQTHLNHFQDYVMLQLADIDLASILPQSYMVDEFLGNFTNLLRPTPATEISFMPAAEYKDQLGLKPHFPVVMIPGVVSSGLESWSTSVRSRKYFHMVRSVLLDKEDWMKNLMLDPDTGLDPPECKIRAVQGVEAADYFITGYWVWAKVIENLATIGYDTNSMHFASYDWRLSFGNLEVRDHYFSQLKAKIEFSKLSSGGLKSVIVTHSMGGSMFPYFLKWVESKQGGDGGPNWTNDHIESFVNIAGPLLGVPKAVTSLISGETRDTMALGSFGAFVLEKFFSRRERTRLLRSWMGGSSLLPKGSQTIWGNGRRAPDDEEDEKYESFGNMISFVPHPDGMNENSTEMPSSAEDPLIRNYTVDGSFGLLLKNADTNFAKQLYSNYSFGITTDPKQLDKNENDPTKWSNPLESRLPYAPDMKIYCMYGIGVPTERSYYYAMTDEKLEEECIDHNSTGCAHETIYEHAISSSNDDREAHNALRPPHLYIDANVNDPIQRIETGIRFSDGDGTVPLLSLGYMCSPSGAWTKHADLYNPGHSPVILREYMNEVSVSKLDVRGGYKASDHVDILGNWDMTLDLLQIVSGKGDNVTQRMISPIEEHAKKIDLNDLD</sequence>
<dbReference type="InterPro" id="IPR003386">
    <property type="entry name" value="LACT/PDAT_acylTrfase"/>
</dbReference>
<dbReference type="InterPro" id="IPR029058">
    <property type="entry name" value="AB_hydrolase_fold"/>
</dbReference>
<protein>
    <recommendedName>
        <fullName evidence="4">Phospholipid:diacylglycerol acyltransferase</fullName>
    </recommendedName>
</protein>